<proteinExistence type="predicted"/>
<reference evidence="1 2" key="1">
    <citation type="submission" date="2019-03" db="EMBL/GenBank/DDBJ databases">
        <title>Genomic Encyclopedia of Archaeal and Bacterial Type Strains, Phase II (KMG-II): from individual species to whole genera.</title>
        <authorList>
            <person name="Goeker M."/>
        </authorList>
    </citation>
    <scope>NUCLEOTIDE SEQUENCE [LARGE SCALE GENOMIC DNA]</scope>
    <source>
        <strain evidence="1 2">DSM 28213</strain>
    </source>
</reference>
<evidence type="ECO:0008006" key="3">
    <source>
        <dbReference type="Google" id="ProtNLM"/>
    </source>
</evidence>
<evidence type="ECO:0000313" key="1">
    <source>
        <dbReference type="EMBL" id="TDS65305.1"/>
    </source>
</evidence>
<dbReference type="RefSeq" id="WP_133711530.1">
    <property type="nucleotide sequence ID" value="NZ_SOAG01000002.1"/>
</dbReference>
<dbReference type="AlphaFoldDB" id="A0A4R7FCP0"/>
<dbReference type="Proteomes" id="UP000295215">
    <property type="component" value="Unassembled WGS sequence"/>
</dbReference>
<gene>
    <name evidence="1" type="ORF">C8P70_10289</name>
</gene>
<dbReference type="EMBL" id="SOAG01000002">
    <property type="protein sequence ID" value="TDS65305.1"/>
    <property type="molecule type" value="Genomic_DNA"/>
</dbReference>
<protein>
    <recommendedName>
        <fullName evidence="3">Phage repressor protein C with HTH and peptisase S24 domain</fullName>
    </recommendedName>
</protein>
<dbReference type="Gene3D" id="2.10.109.10">
    <property type="entry name" value="Umud Fragment, subunit A"/>
    <property type="match status" value="1"/>
</dbReference>
<organism evidence="1 2">
    <name type="scientific">Myroides indicus</name>
    <dbReference type="NCBI Taxonomy" id="1323422"/>
    <lineage>
        <taxon>Bacteria</taxon>
        <taxon>Pseudomonadati</taxon>
        <taxon>Bacteroidota</taxon>
        <taxon>Flavobacteriia</taxon>
        <taxon>Flavobacteriales</taxon>
        <taxon>Flavobacteriaceae</taxon>
        <taxon>Myroides</taxon>
    </lineage>
</organism>
<accession>A0A4R7FCP0</accession>
<comment type="caution">
    <text evidence="1">The sequence shown here is derived from an EMBL/GenBank/DDBJ whole genome shotgun (WGS) entry which is preliminary data.</text>
</comment>
<keyword evidence="2" id="KW-1185">Reference proteome</keyword>
<dbReference type="OrthoDB" id="796548at2"/>
<name>A0A4R7FCP0_9FLAO</name>
<sequence>METARARIIQFIEEQKIEPKKFLETTGLKKGFVDKSHINSSASDVYLSKILNSYPELSAEWLLTGKGDMLKSENSQIINEDRESYNEKEHLIPLFEDVPVKHRVYETLDIDAVQWVDAGNWFYGITAAMRYSGESMCEYPNKCILTLKEITDYEQIVWGENYCIETSEFRIVKRIQKAKQKENIIAYSSNPKTYPDGQLIYEPINIPQKKIQKLYKVLGYIVK</sequence>
<evidence type="ECO:0000313" key="2">
    <source>
        <dbReference type="Proteomes" id="UP000295215"/>
    </source>
</evidence>